<dbReference type="EMBL" id="FWXF01000020">
    <property type="protein sequence ID" value="SMC27155.1"/>
    <property type="molecule type" value="Genomic_DNA"/>
</dbReference>
<dbReference type="RefSeq" id="WP_170920629.1">
    <property type="nucleotide sequence ID" value="NZ_FWXF01000020.1"/>
</dbReference>
<accession>A0A1W1XTH8</accession>
<reference evidence="1 2" key="1">
    <citation type="submission" date="2017-04" db="EMBL/GenBank/DDBJ databases">
        <authorList>
            <person name="Afonso C.L."/>
            <person name="Miller P.J."/>
            <person name="Scott M.A."/>
            <person name="Spackman E."/>
            <person name="Goraichik I."/>
            <person name="Dimitrov K.M."/>
            <person name="Suarez D.L."/>
            <person name="Swayne D.E."/>
        </authorList>
    </citation>
    <scope>NUCLEOTIDE SEQUENCE [LARGE SCALE GENOMIC DNA]</scope>
    <source>
        <strain evidence="1 2">DSM 13146</strain>
    </source>
</reference>
<protein>
    <submittedName>
        <fullName evidence="1">Uncharacterized protein</fullName>
    </submittedName>
</protein>
<sequence length="56" mass="6728">MIPLKTVLIKGRNRQDARKKMLSYYFSHRDQFECTMKDFVKRCSVDPSGRVILYKE</sequence>
<organism evidence="1 2">
    <name type="scientific">Desulfacinum hydrothermale DSM 13146</name>
    <dbReference type="NCBI Taxonomy" id="1121390"/>
    <lineage>
        <taxon>Bacteria</taxon>
        <taxon>Pseudomonadati</taxon>
        <taxon>Thermodesulfobacteriota</taxon>
        <taxon>Syntrophobacteria</taxon>
        <taxon>Syntrophobacterales</taxon>
        <taxon>Syntrophobacteraceae</taxon>
        <taxon>Desulfacinum</taxon>
    </lineage>
</organism>
<evidence type="ECO:0000313" key="2">
    <source>
        <dbReference type="Proteomes" id="UP000192783"/>
    </source>
</evidence>
<evidence type="ECO:0000313" key="1">
    <source>
        <dbReference type="EMBL" id="SMC27155.1"/>
    </source>
</evidence>
<name>A0A1W1XTH8_9BACT</name>
<gene>
    <name evidence="1" type="ORF">SAMN02746041_02884</name>
</gene>
<proteinExistence type="predicted"/>
<dbReference type="AlphaFoldDB" id="A0A1W1XTH8"/>
<keyword evidence="2" id="KW-1185">Reference proteome</keyword>
<dbReference type="Proteomes" id="UP000192783">
    <property type="component" value="Unassembled WGS sequence"/>
</dbReference>